<proteinExistence type="predicted"/>
<dbReference type="PATRIC" id="fig|859350.6.peg.503"/>
<evidence type="ECO:0000313" key="2">
    <source>
        <dbReference type="Proteomes" id="UP000003423"/>
    </source>
</evidence>
<sequence length="105" mass="11449">MQIGIYGSGTTESAAKTIKKILDDSGIKSFPIGKSKNKESDCVIVLGGDKGVRNYFHRTFDSTSPVLGVSEGEASGFLAQVELREFSAYVNILKNKIMLLKKFLD</sequence>
<keyword evidence="2" id="KW-1185">Reference proteome</keyword>
<name>I3D442_9ARCH</name>
<organism evidence="1 2">
    <name type="scientific">Candidatus Nitrosopumilus salarius BD31</name>
    <dbReference type="NCBI Taxonomy" id="859350"/>
    <lineage>
        <taxon>Archaea</taxon>
        <taxon>Nitrososphaerota</taxon>
        <taxon>Nitrososphaeria</taxon>
        <taxon>Nitrosopumilales</taxon>
        <taxon>Nitrosopumilaceae</taxon>
        <taxon>Nitrosopumilus</taxon>
    </lineage>
</organism>
<dbReference type="Pfam" id="PF01513">
    <property type="entry name" value="NAD_kinase"/>
    <property type="match status" value="1"/>
</dbReference>
<dbReference type="AlphaFoldDB" id="I3D442"/>
<dbReference type="EMBL" id="AEXL02000056">
    <property type="protein sequence ID" value="EIJ66485.1"/>
    <property type="molecule type" value="Genomic_DNA"/>
</dbReference>
<dbReference type="SUPFAM" id="SSF111331">
    <property type="entry name" value="NAD kinase/diacylglycerol kinase-like"/>
    <property type="match status" value="1"/>
</dbReference>
<dbReference type="GO" id="GO:0003951">
    <property type="term" value="F:NAD+ kinase activity"/>
    <property type="evidence" value="ECO:0007669"/>
    <property type="project" value="InterPro"/>
</dbReference>
<dbReference type="GO" id="GO:0006741">
    <property type="term" value="P:NADP+ biosynthetic process"/>
    <property type="evidence" value="ECO:0007669"/>
    <property type="project" value="InterPro"/>
</dbReference>
<dbReference type="InterPro" id="IPR002504">
    <property type="entry name" value="NADK"/>
</dbReference>
<evidence type="ECO:0000313" key="1">
    <source>
        <dbReference type="EMBL" id="EIJ66485.1"/>
    </source>
</evidence>
<evidence type="ECO:0008006" key="3">
    <source>
        <dbReference type="Google" id="ProtNLM"/>
    </source>
</evidence>
<accession>I3D442</accession>
<dbReference type="Proteomes" id="UP000003423">
    <property type="component" value="Unassembled WGS sequence"/>
</dbReference>
<dbReference type="InterPro" id="IPR016064">
    <property type="entry name" value="NAD/diacylglycerol_kinase_sf"/>
</dbReference>
<protein>
    <recommendedName>
        <fullName evidence="3">DAGKc domain-containing protein</fullName>
    </recommendedName>
</protein>
<dbReference type="Gene3D" id="3.40.50.10330">
    <property type="entry name" value="Probable inorganic polyphosphate/atp-NAD kinase, domain 1"/>
    <property type="match status" value="1"/>
</dbReference>
<dbReference type="InterPro" id="IPR017438">
    <property type="entry name" value="ATP-NAD_kinase_N"/>
</dbReference>
<gene>
    <name evidence="1" type="ORF">BD31_I1871</name>
</gene>
<reference evidence="1 2" key="1">
    <citation type="journal article" date="2012" name="J. Bacteriol.">
        <title>Genome sequence of "Candidatus Nitrosopumilus salaria" BD31, an ammonia-oxidizing archaeon from the San Francisco Bay estuary.</title>
        <authorList>
            <person name="Mosier A.C."/>
            <person name="Allen E.E."/>
            <person name="Kim M."/>
            <person name="Ferriera S."/>
            <person name="Francis C.A."/>
        </authorList>
    </citation>
    <scope>NUCLEOTIDE SEQUENCE [LARGE SCALE GENOMIC DNA]</scope>
    <source>
        <strain evidence="1 2">BD31</strain>
    </source>
</reference>
<comment type="caution">
    <text evidence="1">The sequence shown here is derived from an EMBL/GenBank/DDBJ whole genome shotgun (WGS) entry which is preliminary data.</text>
</comment>